<dbReference type="Pfam" id="PF09977">
    <property type="entry name" value="Tad_C"/>
    <property type="match status" value="1"/>
</dbReference>
<evidence type="ECO:0000259" key="1">
    <source>
        <dbReference type="Pfam" id="PF09977"/>
    </source>
</evidence>
<proteinExistence type="predicted"/>
<dbReference type="Pfam" id="PF13400">
    <property type="entry name" value="Tad"/>
    <property type="match status" value="1"/>
</dbReference>
<evidence type="ECO:0000313" key="4">
    <source>
        <dbReference type="Proteomes" id="UP001501480"/>
    </source>
</evidence>
<dbReference type="Proteomes" id="UP001501480">
    <property type="component" value="Unassembled WGS sequence"/>
</dbReference>
<keyword evidence="4" id="KW-1185">Reference proteome</keyword>
<reference evidence="3 4" key="1">
    <citation type="journal article" date="2019" name="Int. J. Syst. Evol. Microbiol.">
        <title>The Global Catalogue of Microorganisms (GCM) 10K type strain sequencing project: providing services to taxonomists for standard genome sequencing and annotation.</title>
        <authorList>
            <consortium name="The Broad Institute Genomics Platform"/>
            <consortium name="The Broad Institute Genome Sequencing Center for Infectious Disease"/>
            <person name="Wu L."/>
            <person name="Ma J."/>
        </authorList>
    </citation>
    <scope>NUCLEOTIDE SEQUENCE [LARGE SCALE GENOMIC DNA]</scope>
    <source>
        <strain evidence="3 4">JCM 15749</strain>
    </source>
</reference>
<dbReference type="EMBL" id="BAAAPY010000003">
    <property type="protein sequence ID" value="GAA2074613.1"/>
    <property type="molecule type" value="Genomic_DNA"/>
</dbReference>
<gene>
    <name evidence="3" type="ORF">GCM10009821_11840</name>
</gene>
<evidence type="ECO:0000259" key="2">
    <source>
        <dbReference type="Pfam" id="PF13400"/>
    </source>
</evidence>
<comment type="caution">
    <text evidence="3">The sequence shown here is derived from an EMBL/GenBank/DDBJ whole genome shotgun (WGS) entry which is preliminary data.</text>
</comment>
<dbReference type="InterPro" id="IPR028087">
    <property type="entry name" value="Tad_N"/>
</dbReference>
<feature type="domain" description="DUF2134" evidence="1">
    <location>
        <begin position="76"/>
        <end position="145"/>
    </location>
</feature>
<feature type="domain" description="Putative Flp pilus-assembly TadG-like N-terminal" evidence="2">
    <location>
        <begin position="17"/>
        <end position="63"/>
    </location>
</feature>
<accession>A0ABN1ZYT3</accession>
<protein>
    <recommendedName>
        <fullName evidence="5">Flp pilus-assembly TadG-like N-terminal domain-containing protein</fullName>
    </recommendedName>
</protein>
<sequence length="517" mass="53251">MSRRRSSWFAAGRDERGSILPMTALMVTVVLGFTAFAVDLGLNRVAVRDMQSVADAVALDTARSPALSTCNATTLTQVANASLTRQPARIGRDQSLQVEPGRIDAAGTFTSASTACNAVRITSRTEVDYAFAPVIGTDSGTARRSAIGAQAPASVCFSAGTKALSLNSSASALGPVLDQVIKVNNLDVAGYTGLVDLKDLSVPIGRLTAELGIGTPDEVATTRVTLASFLDAAADVLSTEATATAVARATVLRSIAVRAGSRSFLLGDVLALGTTGTSALDASVNALDLVAASIVAANGTNALRVNQLDIALPLDLVNGSTQLHIIEPPQIACGPVGTVARTAQVRIDMAKDIRLLGLETASISMAVGVARGSAELTAVRCESPQRTTVQGTTGLASIQPRENRGNSNITVLGLSARLVGEVGERTDVREFPYPPAPHDLVQQYGGSSRIVIQAEPTGLISGLLEPIDNTLLDVVNALTGAVDLLVAPVLAALGIRVGTMDVTMLGTPRCNNVRLAG</sequence>
<evidence type="ECO:0008006" key="5">
    <source>
        <dbReference type="Google" id="ProtNLM"/>
    </source>
</evidence>
<evidence type="ECO:0000313" key="3">
    <source>
        <dbReference type="EMBL" id="GAA2074613.1"/>
    </source>
</evidence>
<name>A0ABN1ZYT3_9ACTN</name>
<organism evidence="3 4">
    <name type="scientific">Aeromicrobium halocynthiae</name>
    <dbReference type="NCBI Taxonomy" id="560557"/>
    <lineage>
        <taxon>Bacteria</taxon>
        <taxon>Bacillati</taxon>
        <taxon>Actinomycetota</taxon>
        <taxon>Actinomycetes</taxon>
        <taxon>Propionibacteriales</taxon>
        <taxon>Nocardioidaceae</taxon>
        <taxon>Aeromicrobium</taxon>
    </lineage>
</organism>
<dbReference type="RefSeq" id="WP_344325831.1">
    <property type="nucleotide sequence ID" value="NZ_BAAAPY010000003.1"/>
</dbReference>
<dbReference type="InterPro" id="IPR018705">
    <property type="entry name" value="DUF2134_membrane"/>
</dbReference>